<evidence type="ECO:0000313" key="2">
    <source>
        <dbReference type="EMBL" id="GAA0568929.1"/>
    </source>
</evidence>
<evidence type="ECO:0000313" key="3">
    <source>
        <dbReference type="EMBL" id="MBB4772945.1"/>
    </source>
</evidence>
<organism evidence="3 4">
    <name type="scientific">Actinomadura livida</name>
    <dbReference type="NCBI Taxonomy" id="79909"/>
    <lineage>
        <taxon>Bacteria</taxon>
        <taxon>Bacillati</taxon>
        <taxon>Actinomycetota</taxon>
        <taxon>Actinomycetes</taxon>
        <taxon>Streptosporangiales</taxon>
        <taxon>Thermomonosporaceae</taxon>
        <taxon>Actinomadura</taxon>
    </lineage>
</organism>
<dbReference type="RefSeq" id="WP_184880742.1">
    <property type="nucleotide sequence ID" value="NZ_BAAAHD010000026.1"/>
</dbReference>
<keyword evidence="5" id="KW-1185">Reference proteome</keyword>
<evidence type="ECO:0000256" key="1">
    <source>
        <dbReference type="SAM" id="Phobius"/>
    </source>
</evidence>
<keyword evidence="1" id="KW-0472">Membrane</keyword>
<keyword evidence="1" id="KW-1133">Transmembrane helix</keyword>
<keyword evidence="1" id="KW-0812">Transmembrane</keyword>
<dbReference type="EMBL" id="BAAAHD010000026">
    <property type="protein sequence ID" value="GAA0568929.1"/>
    <property type="molecule type" value="Genomic_DNA"/>
</dbReference>
<evidence type="ECO:0000313" key="5">
    <source>
        <dbReference type="Proteomes" id="UP001501427"/>
    </source>
</evidence>
<comment type="caution">
    <text evidence="3">The sequence shown here is derived from an EMBL/GenBank/DDBJ whole genome shotgun (WGS) entry which is preliminary data.</text>
</comment>
<dbReference type="AlphaFoldDB" id="A0A7W7I9L3"/>
<evidence type="ECO:0000313" key="4">
    <source>
        <dbReference type="Proteomes" id="UP000549343"/>
    </source>
</evidence>
<dbReference type="EMBL" id="JACHMV010000001">
    <property type="protein sequence ID" value="MBB4772945.1"/>
    <property type="molecule type" value="Genomic_DNA"/>
</dbReference>
<feature type="transmembrane region" description="Helical" evidence="1">
    <location>
        <begin position="12"/>
        <end position="36"/>
    </location>
</feature>
<dbReference type="Proteomes" id="UP000549343">
    <property type="component" value="Unassembled WGS sequence"/>
</dbReference>
<proteinExistence type="predicted"/>
<dbReference type="Proteomes" id="UP001501427">
    <property type="component" value="Unassembled WGS sequence"/>
</dbReference>
<accession>A0A7W7I9L3</accession>
<gene>
    <name evidence="3" type="ORF">F4557_001363</name>
    <name evidence="2" type="ORF">GCM10009546_34630</name>
</gene>
<protein>
    <submittedName>
        <fullName evidence="3">Uncharacterized protein</fullName>
    </submittedName>
</protein>
<sequence length="111" mass="11566">MHDVQVLVLRPALTKGLAVLAAAIVATAGIVAAILAGDAPPVFALIVGVPFAALILLALGALLRTRITLTPDELIEQGLFSRKRRPRTQIAEVLQAAIIVPKEPTARACSS</sequence>
<reference evidence="2 5" key="1">
    <citation type="journal article" date="2019" name="Int. J. Syst. Evol. Microbiol.">
        <title>The Global Catalogue of Microorganisms (GCM) 10K type strain sequencing project: providing services to taxonomists for standard genome sequencing and annotation.</title>
        <authorList>
            <consortium name="The Broad Institute Genomics Platform"/>
            <consortium name="The Broad Institute Genome Sequencing Center for Infectious Disease"/>
            <person name="Wu L."/>
            <person name="Ma J."/>
        </authorList>
    </citation>
    <scope>NUCLEOTIDE SEQUENCE [LARGE SCALE GENOMIC DNA]</scope>
    <source>
        <strain evidence="2 5">JCM 10667</strain>
    </source>
</reference>
<reference evidence="3 4" key="2">
    <citation type="submission" date="2020-08" db="EMBL/GenBank/DDBJ databases">
        <title>Sequencing the genomes of 1000 actinobacteria strains.</title>
        <authorList>
            <person name="Klenk H.-P."/>
        </authorList>
    </citation>
    <scope>NUCLEOTIDE SEQUENCE [LARGE SCALE GENOMIC DNA]</scope>
    <source>
        <strain evidence="3 4">DSM 44772</strain>
    </source>
</reference>
<reference evidence="2" key="3">
    <citation type="submission" date="2023-12" db="EMBL/GenBank/DDBJ databases">
        <authorList>
            <person name="Sun Q."/>
            <person name="Inoue M."/>
        </authorList>
    </citation>
    <scope>NUCLEOTIDE SEQUENCE</scope>
    <source>
        <strain evidence="2">JCM 10667</strain>
    </source>
</reference>
<name>A0A7W7I9L3_9ACTN</name>
<feature type="transmembrane region" description="Helical" evidence="1">
    <location>
        <begin position="42"/>
        <end position="63"/>
    </location>
</feature>